<dbReference type="PANTHER" id="PTHR21234:SF30">
    <property type="entry name" value="PHOSPHORYLASE SUPERFAMILY PROTEIN"/>
    <property type="match status" value="1"/>
</dbReference>
<protein>
    <submittedName>
        <fullName evidence="1">Uncharacterized protein</fullName>
    </submittedName>
</protein>
<evidence type="ECO:0000313" key="2">
    <source>
        <dbReference type="Proteomes" id="UP000593564"/>
    </source>
</evidence>
<name>A0A7J7H8D0_CAMSI</name>
<reference evidence="2" key="1">
    <citation type="journal article" date="2020" name="Nat. Commun.">
        <title>Genome assembly of wild tea tree DASZ reveals pedigree and selection history of tea varieties.</title>
        <authorList>
            <person name="Zhang W."/>
            <person name="Zhang Y."/>
            <person name="Qiu H."/>
            <person name="Guo Y."/>
            <person name="Wan H."/>
            <person name="Zhang X."/>
            <person name="Scossa F."/>
            <person name="Alseekh S."/>
            <person name="Zhang Q."/>
            <person name="Wang P."/>
            <person name="Xu L."/>
            <person name="Schmidt M.H."/>
            <person name="Jia X."/>
            <person name="Li D."/>
            <person name="Zhu A."/>
            <person name="Guo F."/>
            <person name="Chen W."/>
            <person name="Ni D."/>
            <person name="Usadel B."/>
            <person name="Fernie A.R."/>
            <person name="Wen W."/>
        </authorList>
    </citation>
    <scope>NUCLEOTIDE SEQUENCE [LARGE SCALE GENOMIC DNA]</scope>
    <source>
        <strain evidence="2">cv. G240</strain>
    </source>
</reference>
<dbReference type="AlphaFoldDB" id="A0A7J7H8D0"/>
<reference evidence="1 2" key="2">
    <citation type="submission" date="2020-07" db="EMBL/GenBank/DDBJ databases">
        <title>Genome assembly of wild tea tree DASZ reveals pedigree and selection history of tea varieties.</title>
        <authorList>
            <person name="Zhang W."/>
        </authorList>
    </citation>
    <scope>NUCLEOTIDE SEQUENCE [LARGE SCALE GENOMIC DNA]</scope>
    <source>
        <strain evidence="2">cv. G240</strain>
        <tissue evidence="1">Leaf</tissue>
    </source>
</reference>
<dbReference type="PANTHER" id="PTHR21234">
    <property type="entry name" value="PURINE NUCLEOSIDE PHOSPHORYLASE"/>
    <property type="match status" value="1"/>
</dbReference>
<organism evidence="1 2">
    <name type="scientific">Camellia sinensis</name>
    <name type="common">Tea plant</name>
    <name type="synonym">Thea sinensis</name>
    <dbReference type="NCBI Taxonomy" id="4442"/>
    <lineage>
        <taxon>Eukaryota</taxon>
        <taxon>Viridiplantae</taxon>
        <taxon>Streptophyta</taxon>
        <taxon>Embryophyta</taxon>
        <taxon>Tracheophyta</taxon>
        <taxon>Spermatophyta</taxon>
        <taxon>Magnoliopsida</taxon>
        <taxon>eudicotyledons</taxon>
        <taxon>Gunneridae</taxon>
        <taxon>Pentapetalae</taxon>
        <taxon>asterids</taxon>
        <taxon>Ericales</taxon>
        <taxon>Theaceae</taxon>
        <taxon>Camellia</taxon>
    </lineage>
</organism>
<sequence length="111" mass="12350">MQGVNLFGQIGYGYEEFFSESGKPTTAQHLLWARITRNWLQLAASMLLVEIKFLKSASSKLCTAQGMELEQCVNSSMCLPQKPKLVIGLRGSSANIFADNATHRDFLFNTC</sequence>
<dbReference type="EMBL" id="JACBKZ010000006">
    <property type="protein sequence ID" value="KAF5948056.1"/>
    <property type="molecule type" value="Genomic_DNA"/>
</dbReference>
<gene>
    <name evidence="1" type="ORF">HYC85_014013</name>
</gene>
<dbReference type="Proteomes" id="UP000593564">
    <property type="component" value="Unassembled WGS sequence"/>
</dbReference>
<evidence type="ECO:0000313" key="1">
    <source>
        <dbReference type="EMBL" id="KAF5948056.1"/>
    </source>
</evidence>
<comment type="caution">
    <text evidence="1">The sequence shown here is derived from an EMBL/GenBank/DDBJ whole genome shotgun (WGS) entry which is preliminary data.</text>
</comment>
<proteinExistence type="predicted"/>
<accession>A0A7J7H8D0</accession>
<keyword evidence="2" id="KW-1185">Reference proteome</keyword>